<keyword evidence="3" id="KW-1185">Reference proteome</keyword>
<feature type="compositionally biased region" description="Polar residues" evidence="1">
    <location>
        <begin position="402"/>
        <end position="418"/>
    </location>
</feature>
<feature type="compositionally biased region" description="Pro residues" evidence="1">
    <location>
        <begin position="310"/>
        <end position="329"/>
    </location>
</feature>
<evidence type="ECO:0000313" key="3">
    <source>
        <dbReference type="Proteomes" id="UP000266188"/>
    </source>
</evidence>
<feature type="compositionally biased region" description="Basic and acidic residues" evidence="1">
    <location>
        <begin position="450"/>
        <end position="461"/>
    </location>
</feature>
<feature type="region of interest" description="Disordered" evidence="1">
    <location>
        <begin position="303"/>
        <end position="336"/>
    </location>
</feature>
<dbReference type="Proteomes" id="UP000266188">
    <property type="component" value="Unassembled WGS sequence"/>
</dbReference>
<name>A0A3A2ZA91_9EURO</name>
<protein>
    <submittedName>
        <fullName evidence="2">Uncharacterized protein</fullName>
    </submittedName>
</protein>
<sequence>MADGYANNSGDLDALQNDRNGCQLICPPSPRTLKSVSTYYPKNDAEILEEANLDPFYLEQSLPATDPWDSTPGNSYDRFNEHASQFLMIPTVNTGSELSPGSVYEDSMNQYKLPTRPASQLDHSLGFQQYEVHPLENSLFHSKESFSSSQLESTPDLSPSSSFSSHYSASNYPDSVIRATERLFLHVKESDFSEADQFTLYPCTPPGRYKESTTQPFTPAPSASSTRVKGPLETTMYDRKHGHNKGKPLPALPNLSHSNKADKKGPNSSRRPQIEPSMISPPSLLDPVTLEPHTSHFDRAFFIPATDTPSPAPSPTSPFTPTTTGPPVPTKDIPTLPFDPYCERSVWESDSDTESISRKSLSRKPIETLRKVRSRAKLRNQKSATKLKQDDQGMEELPPTPSYLQEQHQPRFSASTPLNARPSRDVFHPSAFETMRLVAPSVTSLGRPTSRKDSLKGDSGVDRSTAAALQAKAWRKPSQETVGSSDQERLTAFCRDHCSSSSLHESITLSRAPFFRRVWRSLQTLSCRTEHGPENHGRPL</sequence>
<reference evidence="3" key="1">
    <citation type="submission" date="2017-02" db="EMBL/GenBank/DDBJ databases">
        <authorList>
            <person name="Tafer H."/>
            <person name="Lopandic K."/>
        </authorList>
    </citation>
    <scope>NUCLEOTIDE SEQUENCE [LARGE SCALE GENOMIC DNA]</scope>
    <source>
        <strain evidence="3">CBS 366.77</strain>
    </source>
</reference>
<proteinExistence type="predicted"/>
<comment type="caution">
    <text evidence="2">The sequence shown here is derived from an EMBL/GenBank/DDBJ whole genome shotgun (WGS) entry which is preliminary data.</text>
</comment>
<feature type="region of interest" description="Disordered" evidence="1">
    <location>
        <begin position="373"/>
        <end position="422"/>
    </location>
</feature>
<gene>
    <name evidence="2" type="ORF">PHISCL_08516</name>
</gene>
<evidence type="ECO:0000256" key="1">
    <source>
        <dbReference type="SAM" id="MobiDB-lite"/>
    </source>
</evidence>
<feature type="region of interest" description="Disordered" evidence="1">
    <location>
        <begin position="443"/>
        <end position="464"/>
    </location>
</feature>
<evidence type="ECO:0000313" key="2">
    <source>
        <dbReference type="EMBL" id="RJE19153.1"/>
    </source>
</evidence>
<feature type="region of interest" description="Disordered" evidence="1">
    <location>
        <begin position="206"/>
        <end position="290"/>
    </location>
</feature>
<dbReference type="AlphaFoldDB" id="A0A3A2ZA91"/>
<organism evidence="2 3">
    <name type="scientific">Aspergillus sclerotialis</name>
    <dbReference type="NCBI Taxonomy" id="2070753"/>
    <lineage>
        <taxon>Eukaryota</taxon>
        <taxon>Fungi</taxon>
        <taxon>Dikarya</taxon>
        <taxon>Ascomycota</taxon>
        <taxon>Pezizomycotina</taxon>
        <taxon>Eurotiomycetes</taxon>
        <taxon>Eurotiomycetidae</taxon>
        <taxon>Eurotiales</taxon>
        <taxon>Aspergillaceae</taxon>
        <taxon>Aspergillus</taxon>
        <taxon>Aspergillus subgen. Polypaecilum</taxon>
    </lineage>
</organism>
<dbReference type="OrthoDB" id="4225515at2759"/>
<accession>A0A3A2ZA91</accession>
<dbReference type="EMBL" id="MVGC01000442">
    <property type="protein sequence ID" value="RJE19153.1"/>
    <property type="molecule type" value="Genomic_DNA"/>
</dbReference>
<feature type="region of interest" description="Disordered" evidence="1">
    <location>
        <begin position="146"/>
        <end position="165"/>
    </location>
</feature>
<feature type="compositionally biased region" description="Polar residues" evidence="1">
    <location>
        <begin position="212"/>
        <end position="227"/>
    </location>
</feature>